<name>A0A8B9C8J4_9AVES</name>
<feature type="compositionally biased region" description="Low complexity" evidence="7">
    <location>
        <begin position="484"/>
        <end position="505"/>
    </location>
</feature>
<evidence type="ECO:0000313" key="9">
    <source>
        <dbReference type="Proteomes" id="UP000694426"/>
    </source>
</evidence>
<reference evidence="8" key="2">
    <citation type="submission" date="2025-09" db="UniProtKB">
        <authorList>
            <consortium name="Ensembl"/>
        </authorList>
    </citation>
    <scope>IDENTIFICATION</scope>
</reference>
<evidence type="ECO:0000313" key="8">
    <source>
        <dbReference type="Ensembl" id="ENSABRP00000016217.1"/>
    </source>
</evidence>
<evidence type="ECO:0000256" key="1">
    <source>
        <dbReference type="ARBA" id="ARBA00004370"/>
    </source>
</evidence>
<feature type="compositionally biased region" description="Polar residues" evidence="7">
    <location>
        <begin position="559"/>
        <end position="575"/>
    </location>
</feature>
<evidence type="ECO:0008006" key="10">
    <source>
        <dbReference type="Google" id="ProtNLM"/>
    </source>
</evidence>
<feature type="region of interest" description="Disordered" evidence="7">
    <location>
        <begin position="402"/>
        <end position="505"/>
    </location>
</feature>
<keyword evidence="9" id="KW-1185">Reference proteome</keyword>
<dbReference type="InterPro" id="IPR010335">
    <property type="entry name" value="Mesothelin"/>
</dbReference>
<evidence type="ECO:0000256" key="2">
    <source>
        <dbReference type="ARBA" id="ARBA00011016"/>
    </source>
</evidence>
<feature type="compositionally biased region" description="Low complexity" evidence="7">
    <location>
        <begin position="635"/>
        <end position="652"/>
    </location>
</feature>
<feature type="compositionally biased region" description="Low complexity" evidence="7">
    <location>
        <begin position="409"/>
        <end position="451"/>
    </location>
</feature>
<dbReference type="AlphaFoldDB" id="A0A8B9C8J4"/>
<dbReference type="GO" id="GO:0009986">
    <property type="term" value="C:cell surface"/>
    <property type="evidence" value="ECO:0007669"/>
    <property type="project" value="TreeGrafter"/>
</dbReference>
<evidence type="ECO:0000256" key="5">
    <source>
        <dbReference type="ARBA" id="ARBA00023136"/>
    </source>
</evidence>
<keyword evidence="6" id="KW-0325">Glycoprotein</keyword>
<dbReference type="GeneTree" id="ENSGT00950000182957"/>
<feature type="compositionally biased region" description="Low complexity" evidence="7">
    <location>
        <begin position="536"/>
        <end position="558"/>
    </location>
</feature>
<feature type="compositionally biased region" description="Pro residues" evidence="7">
    <location>
        <begin position="452"/>
        <end position="464"/>
    </location>
</feature>
<comment type="subcellular location">
    <subcellularLocation>
        <location evidence="1">Membrane</location>
    </subcellularLocation>
</comment>
<accession>A0A8B9C8J4</accession>
<dbReference type="Pfam" id="PF06060">
    <property type="entry name" value="Mesothelin"/>
    <property type="match status" value="1"/>
</dbReference>
<organism evidence="8 9">
    <name type="scientific">Anser brachyrhynchus</name>
    <name type="common">Pink-footed goose</name>
    <dbReference type="NCBI Taxonomy" id="132585"/>
    <lineage>
        <taxon>Eukaryota</taxon>
        <taxon>Metazoa</taxon>
        <taxon>Chordata</taxon>
        <taxon>Craniata</taxon>
        <taxon>Vertebrata</taxon>
        <taxon>Euteleostomi</taxon>
        <taxon>Archelosauria</taxon>
        <taxon>Archosauria</taxon>
        <taxon>Dinosauria</taxon>
        <taxon>Saurischia</taxon>
        <taxon>Theropoda</taxon>
        <taxon>Coelurosauria</taxon>
        <taxon>Aves</taxon>
        <taxon>Neognathae</taxon>
        <taxon>Galloanserae</taxon>
        <taxon>Anseriformes</taxon>
        <taxon>Anatidae</taxon>
        <taxon>Anserinae</taxon>
        <taxon>Anser</taxon>
    </lineage>
</organism>
<proteinExistence type="inferred from homology"/>
<dbReference type="GO" id="GO:0016020">
    <property type="term" value="C:membrane"/>
    <property type="evidence" value="ECO:0007669"/>
    <property type="project" value="UniProtKB-SubCell"/>
</dbReference>
<keyword evidence="4" id="KW-0130">Cell adhesion</keyword>
<dbReference type="Proteomes" id="UP000694426">
    <property type="component" value="Unplaced"/>
</dbReference>
<feature type="compositionally biased region" description="Low complexity" evidence="7">
    <location>
        <begin position="580"/>
        <end position="623"/>
    </location>
</feature>
<dbReference type="GO" id="GO:0007160">
    <property type="term" value="P:cell-matrix adhesion"/>
    <property type="evidence" value="ECO:0007669"/>
    <property type="project" value="TreeGrafter"/>
</dbReference>
<dbReference type="InterPro" id="IPR026664">
    <property type="entry name" value="Stereocilin-rel"/>
</dbReference>
<evidence type="ECO:0000256" key="6">
    <source>
        <dbReference type="ARBA" id="ARBA00023180"/>
    </source>
</evidence>
<protein>
    <recommendedName>
        <fullName evidence="10">Mesothelin like</fullName>
    </recommendedName>
</protein>
<sequence length="727" mass="75102">MEPDTITASDPGILENLKLCTALTGAQRGALNAALLGGGTAYGDPLGWDLQTLRSLGPLVLALNQTTLSLVAKAAREAFARSIAATYSSQGWSQREKSLTLLSALAAASAASRPRLKRSADRCTSKPITPSTLSDSLLLIDYDTPEQFYLCLSVLVLKNSLALVLEQPLTTDYLQMVKKKLQEVYPAGIPDDQLRLLGLLSRQYTAQEISQWQVTSSDTLCALLSPMDGAWSAAQKQQLIARYLELGGKLTGPLLQKIGGRCLCSLSEEQIKKVTPEAIGSAGELDVSSCSQSKKDQLYRTAREAFAGQAGTRAYYCQIRPYLGGAPVKDLKDLANAGITISIDTFLALNPNELQKLSVMDVKNLLGTDVQELKKAENQTAVLCWIKKQSQEELDRILGIGLHGGMEEPSPTGTTTPPHPTTSASIAPTTIAPPTTALLASPSPIATSSRPPSTPNTSPKPPTPNAVSPTLPTSTAPRASTPRPSTALGPAATPTARPAPAPSSIAPCLIHQSATPKKTTTTPAVTLLTTILAATNPSATSPSSVPTPAATGSAPPGTRVTNPAVSTRGTSTLLAPSNAPAPGGTTSPAPATHTTTIPSTTSAPSALVPKSTAAPAATTATETNLPHKPTPVPNTTVSTQKGGSSSTVKTTTFACNGGPPALLGPSSTTSSSENTKKTPAGVPEPPKPTHGGYINLQPEPGSGSRLSSCVVHILITAVGLSLLQGLL</sequence>
<evidence type="ECO:0000256" key="7">
    <source>
        <dbReference type="SAM" id="MobiDB-lite"/>
    </source>
</evidence>
<feature type="compositionally biased region" description="Polar residues" evidence="7">
    <location>
        <begin position="465"/>
        <end position="478"/>
    </location>
</feature>
<dbReference type="PANTHER" id="PTHR23412:SF15">
    <property type="entry name" value="MESOTHELIN-LIKE PROTEIN"/>
    <property type="match status" value="1"/>
</dbReference>
<evidence type="ECO:0000256" key="4">
    <source>
        <dbReference type="ARBA" id="ARBA00022889"/>
    </source>
</evidence>
<keyword evidence="5" id="KW-0472">Membrane</keyword>
<keyword evidence="3" id="KW-0732">Signal</keyword>
<evidence type="ECO:0000256" key="3">
    <source>
        <dbReference type="ARBA" id="ARBA00022729"/>
    </source>
</evidence>
<reference evidence="8" key="1">
    <citation type="submission" date="2025-08" db="UniProtKB">
        <authorList>
            <consortium name="Ensembl"/>
        </authorList>
    </citation>
    <scope>IDENTIFICATION</scope>
</reference>
<dbReference type="PANTHER" id="PTHR23412">
    <property type="entry name" value="STEREOCILIN RELATED"/>
    <property type="match status" value="1"/>
</dbReference>
<dbReference type="Ensembl" id="ENSABRT00000023100.1">
    <property type="protein sequence ID" value="ENSABRP00000016217.1"/>
    <property type="gene ID" value="ENSABRG00000014220.1"/>
</dbReference>
<comment type="similarity">
    <text evidence="2">Belongs to the mesothelin family.</text>
</comment>
<feature type="region of interest" description="Disordered" evidence="7">
    <location>
        <begin position="536"/>
        <end position="691"/>
    </location>
</feature>